<dbReference type="GO" id="GO:0008270">
    <property type="term" value="F:zinc ion binding"/>
    <property type="evidence" value="ECO:0007669"/>
    <property type="project" value="UniProtKB-KW"/>
</dbReference>
<sequence length="254" mass="29694">MSPQARMDASWIMSLQHTQICEFNVVVAESDGIVKELAPGDSEVIGLFSKECSISSIWFRFPDLRSITRKGYHWCERQVLESQPHMRPATLRILVRKILEYGEKLVSLHGSDDVNFGYVVDARLDVEDFRVCRQFDDLDDVIEDYYDSNENEDDISEDYYDSNENKDYICEDDVSEDDISEDDEENPRFRGVEKGRCYGKQVITCSVCLEDLRPWMKFKKLPCSHIFHPTCIDHWLKEKTSCPNCRTQLTRLVY</sequence>
<comment type="caution">
    <text evidence="6">The sequence shown here is derived from an EMBL/GenBank/DDBJ whole genome shotgun (WGS) entry which is preliminary data.</text>
</comment>
<dbReference type="SMART" id="SM00184">
    <property type="entry name" value="RING"/>
    <property type="match status" value="1"/>
</dbReference>
<dbReference type="PANTHER" id="PTHR45931:SF3">
    <property type="entry name" value="RING ZINC FINGER-CONTAINING PROTEIN"/>
    <property type="match status" value="1"/>
</dbReference>
<dbReference type="InterPro" id="IPR001841">
    <property type="entry name" value="Znf_RING"/>
</dbReference>
<keyword evidence="3" id="KW-0862">Zinc</keyword>
<evidence type="ECO:0000313" key="6">
    <source>
        <dbReference type="EMBL" id="KAK1377388.1"/>
    </source>
</evidence>
<feature type="domain" description="RING-type" evidence="5">
    <location>
        <begin position="205"/>
        <end position="246"/>
    </location>
</feature>
<evidence type="ECO:0000259" key="5">
    <source>
        <dbReference type="PROSITE" id="PS50089"/>
    </source>
</evidence>
<dbReference type="GO" id="GO:0005634">
    <property type="term" value="C:nucleus"/>
    <property type="evidence" value="ECO:0007669"/>
    <property type="project" value="TreeGrafter"/>
</dbReference>
<keyword evidence="2 4" id="KW-0863">Zinc-finger</keyword>
<organism evidence="6 7">
    <name type="scientific">Heracleum sosnowskyi</name>
    <dbReference type="NCBI Taxonomy" id="360622"/>
    <lineage>
        <taxon>Eukaryota</taxon>
        <taxon>Viridiplantae</taxon>
        <taxon>Streptophyta</taxon>
        <taxon>Embryophyta</taxon>
        <taxon>Tracheophyta</taxon>
        <taxon>Spermatophyta</taxon>
        <taxon>Magnoliopsida</taxon>
        <taxon>eudicotyledons</taxon>
        <taxon>Gunneridae</taxon>
        <taxon>Pentapetalae</taxon>
        <taxon>asterids</taxon>
        <taxon>campanulids</taxon>
        <taxon>Apiales</taxon>
        <taxon>Apiaceae</taxon>
        <taxon>Apioideae</taxon>
        <taxon>apioid superclade</taxon>
        <taxon>Tordylieae</taxon>
        <taxon>Tordyliinae</taxon>
        <taxon>Heracleum</taxon>
    </lineage>
</organism>
<name>A0AAD8MMK4_9APIA</name>
<dbReference type="Gene3D" id="3.30.40.10">
    <property type="entry name" value="Zinc/RING finger domain, C3HC4 (zinc finger)"/>
    <property type="match status" value="1"/>
</dbReference>
<gene>
    <name evidence="6" type="ORF">POM88_033581</name>
</gene>
<evidence type="ECO:0000313" key="7">
    <source>
        <dbReference type="Proteomes" id="UP001237642"/>
    </source>
</evidence>
<evidence type="ECO:0000256" key="3">
    <source>
        <dbReference type="ARBA" id="ARBA00022833"/>
    </source>
</evidence>
<dbReference type="AlphaFoldDB" id="A0AAD8MMK4"/>
<dbReference type="Pfam" id="PF13639">
    <property type="entry name" value="zf-RING_2"/>
    <property type="match status" value="1"/>
</dbReference>
<proteinExistence type="predicted"/>
<protein>
    <recommendedName>
        <fullName evidence="5">RING-type domain-containing protein</fullName>
    </recommendedName>
</protein>
<dbReference type="PROSITE" id="PS50089">
    <property type="entry name" value="ZF_RING_2"/>
    <property type="match status" value="1"/>
</dbReference>
<dbReference type="CDD" id="cd16454">
    <property type="entry name" value="RING-H2_PA-TM-RING"/>
    <property type="match status" value="1"/>
</dbReference>
<dbReference type="InterPro" id="IPR013083">
    <property type="entry name" value="Znf_RING/FYVE/PHD"/>
</dbReference>
<dbReference type="InterPro" id="IPR051834">
    <property type="entry name" value="RING_finger_E3_ligase"/>
</dbReference>
<keyword evidence="1" id="KW-0479">Metal-binding</keyword>
<reference evidence="6" key="2">
    <citation type="submission" date="2023-05" db="EMBL/GenBank/DDBJ databases">
        <authorList>
            <person name="Schelkunov M.I."/>
        </authorList>
    </citation>
    <scope>NUCLEOTIDE SEQUENCE</scope>
    <source>
        <strain evidence="6">Hsosn_3</strain>
        <tissue evidence="6">Leaf</tissue>
    </source>
</reference>
<accession>A0AAD8MMK4</accession>
<dbReference type="SUPFAM" id="SSF57850">
    <property type="entry name" value="RING/U-box"/>
    <property type="match status" value="1"/>
</dbReference>
<evidence type="ECO:0000256" key="4">
    <source>
        <dbReference type="PROSITE-ProRule" id="PRU00175"/>
    </source>
</evidence>
<reference evidence="6" key="1">
    <citation type="submission" date="2023-02" db="EMBL/GenBank/DDBJ databases">
        <title>Genome of toxic invasive species Heracleum sosnowskyi carries increased number of genes despite the absence of recent whole-genome duplications.</title>
        <authorList>
            <person name="Schelkunov M."/>
            <person name="Shtratnikova V."/>
            <person name="Makarenko M."/>
            <person name="Klepikova A."/>
            <person name="Omelchenko D."/>
            <person name="Novikova G."/>
            <person name="Obukhova E."/>
            <person name="Bogdanov V."/>
            <person name="Penin A."/>
            <person name="Logacheva M."/>
        </authorList>
    </citation>
    <scope>NUCLEOTIDE SEQUENCE</scope>
    <source>
        <strain evidence="6">Hsosn_3</strain>
        <tissue evidence="6">Leaf</tissue>
    </source>
</reference>
<dbReference type="Proteomes" id="UP001237642">
    <property type="component" value="Unassembled WGS sequence"/>
</dbReference>
<dbReference type="EMBL" id="JAUIZM010000007">
    <property type="protein sequence ID" value="KAK1377388.1"/>
    <property type="molecule type" value="Genomic_DNA"/>
</dbReference>
<evidence type="ECO:0000256" key="1">
    <source>
        <dbReference type="ARBA" id="ARBA00022723"/>
    </source>
</evidence>
<keyword evidence="7" id="KW-1185">Reference proteome</keyword>
<dbReference type="GO" id="GO:0061630">
    <property type="term" value="F:ubiquitin protein ligase activity"/>
    <property type="evidence" value="ECO:0007669"/>
    <property type="project" value="TreeGrafter"/>
</dbReference>
<evidence type="ECO:0000256" key="2">
    <source>
        <dbReference type="ARBA" id="ARBA00022771"/>
    </source>
</evidence>
<dbReference type="GO" id="GO:0006511">
    <property type="term" value="P:ubiquitin-dependent protein catabolic process"/>
    <property type="evidence" value="ECO:0007669"/>
    <property type="project" value="TreeGrafter"/>
</dbReference>
<dbReference type="PANTHER" id="PTHR45931">
    <property type="entry name" value="SI:CH211-59O9.10"/>
    <property type="match status" value="1"/>
</dbReference>